<dbReference type="GO" id="GO:0071014">
    <property type="term" value="C:post-mRNA release spliceosomal complex"/>
    <property type="evidence" value="ECO:0007669"/>
    <property type="project" value="TreeGrafter"/>
</dbReference>
<keyword evidence="3" id="KW-0507">mRNA processing</keyword>
<dbReference type="InterPro" id="IPR055433">
    <property type="entry name" value="HAT_Syf1-like_N"/>
</dbReference>
<evidence type="ECO:0000256" key="7">
    <source>
        <dbReference type="ARBA" id="ARBA00023242"/>
    </source>
</evidence>
<dbReference type="AlphaFoldDB" id="A0A1G4JF90"/>
<dbReference type="GO" id="GO:0000974">
    <property type="term" value="C:Prp19 complex"/>
    <property type="evidence" value="ECO:0007669"/>
    <property type="project" value="TreeGrafter"/>
</dbReference>
<reference evidence="12 13" key="1">
    <citation type="submission" date="2016-03" db="EMBL/GenBank/DDBJ databases">
        <authorList>
            <person name="Devillers H."/>
        </authorList>
    </citation>
    <scope>NUCLEOTIDE SEQUENCE [LARGE SCALE GENOMIC DNA]</scope>
    <source>
        <strain evidence="12">CBS 11717</strain>
    </source>
</reference>
<evidence type="ECO:0000256" key="2">
    <source>
        <dbReference type="ARBA" id="ARBA00008644"/>
    </source>
</evidence>
<evidence type="ECO:0000256" key="1">
    <source>
        <dbReference type="ARBA" id="ARBA00004123"/>
    </source>
</evidence>
<evidence type="ECO:0000259" key="11">
    <source>
        <dbReference type="Pfam" id="PF23233"/>
    </source>
</evidence>
<keyword evidence="6" id="KW-0508">mRNA splicing</keyword>
<organism evidence="12 13">
    <name type="scientific">Lachancea mirantina</name>
    <dbReference type="NCBI Taxonomy" id="1230905"/>
    <lineage>
        <taxon>Eukaryota</taxon>
        <taxon>Fungi</taxon>
        <taxon>Dikarya</taxon>
        <taxon>Ascomycota</taxon>
        <taxon>Saccharomycotina</taxon>
        <taxon>Saccharomycetes</taxon>
        <taxon>Saccharomycetales</taxon>
        <taxon>Saccharomycetaceae</taxon>
        <taxon>Lachancea</taxon>
    </lineage>
</organism>
<dbReference type="Pfam" id="PF23233">
    <property type="entry name" value="HAT_Syf1_CNRKL1_N"/>
    <property type="match status" value="1"/>
</dbReference>
<feature type="domain" description="Pre-mRNA-splicing factor SYF1 central HAT repeats" evidence="9">
    <location>
        <begin position="261"/>
        <end position="404"/>
    </location>
</feature>
<protein>
    <recommendedName>
        <fullName evidence="8">Pre-mRNA-splicing factor SYF1</fullName>
    </recommendedName>
</protein>
<evidence type="ECO:0000256" key="4">
    <source>
        <dbReference type="ARBA" id="ARBA00022728"/>
    </source>
</evidence>
<feature type="domain" description="Pre-mRNA-splicing factor Syf1/CRNKL1-like C-terminal HAT-repeats" evidence="10">
    <location>
        <begin position="412"/>
        <end position="777"/>
    </location>
</feature>
<evidence type="ECO:0000256" key="5">
    <source>
        <dbReference type="ARBA" id="ARBA00022737"/>
    </source>
</evidence>
<dbReference type="PANTHER" id="PTHR11246:SF5">
    <property type="entry name" value="PRE-MRNA-SPLICING FACTOR SYF1"/>
    <property type="match status" value="1"/>
</dbReference>
<dbReference type="InterPro" id="IPR056350">
    <property type="entry name" value="HAT_Syf1_central"/>
</dbReference>
<keyword evidence="4" id="KW-0747">Spliceosome</keyword>
<name>A0A1G4JF90_9SACH</name>
<proteinExistence type="inferred from homology"/>
<sequence length="809" mass="93603">MNIVSFVVSEEDVAFEYELQGNGRDFRSWERYLEHKKETQNADSIAWVFERFCQNFGNNEKLWIEYVKWRLGFLDNHNSVLFDEEFVKCDRVFEKALHNCPASAPIWILFMEHCIKQRNLGKIRTVLNAALRCVPFEKHLDIWEVVVSFTERLLADTAVSALDVEELDLLVRWHANGVHPDVEIPDLWSSHILRRFVQVTDDIERALFLLGMTNDEITIADVFQQHIFKKTFSPVSHSPFEFYRRYLTALDRAKRDREFLKILDSCLEKFPDQWCFLMKQLAHFHLVRGKLQDAISCLKKAMLSTLKVKNYAEIYNFLTQILEGEVEALLERVQEQPDGEASYGADLKDAIDALENLIENNGISLNDLRLRQNINDVEAWQARVGLFSNVADKCKVYTEAITKINPTKVSSPGTFGKLWCDFAQIYVDARDLDTARETLDHAVRVPFPSLPDLEHIWLFWTKTELKCSGCERAINLLSKALTVPGSTEELMDVYEKGNGKIPAQTILFSSRKLWYYFIDLLEAFWPDTVSDRKVKDAYEQTIDLKIASPSTFLHFASFLQKANLWSESYQLYERAIEVFPAETRYEIWNIYLGKIVSQNVSLERIRELCESALQLVHEGVNCESLFILYADVEEQNGFYHRSIDLLCQGCRVIESVSSKCTLWQICLSKCSQLLGDESSRSLYEECVMSLPNSRAVPFVLDFIRCEIRLRDFERARAILAFGGKLVSVSKNLELWTFWNDFELRYGNRDSYKEMLTLRREVEGNFKVDTAEISKNEGNVEFVASKAIVGSDGKKVSSVQANPEEIELEI</sequence>
<dbReference type="InterPro" id="IPR045075">
    <property type="entry name" value="Syf1-like"/>
</dbReference>
<feature type="domain" description="Pre-mRNA-splicing factor Syf1-like N-terminal HAT-repeats" evidence="11">
    <location>
        <begin position="11"/>
        <end position="160"/>
    </location>
</feature>
<dbReference type="GO" id="GO:0071007">
    <property type="term" value="C:U2-type catalytic step 2 spliceosome"/>
    <property type="evidence" value="ECO:0007669"/>
    <property type="project" value="TreeGrafter"/>
</dbReference>
<comment type="subcellular location">
    <subcellularLocation>
        <location evidence="1">Nucleus</location>
    </subcellularLocation>
</comment>
<dbReference type="Gene3D" id="1.25.40.10">
    <property type="entry name" value="Tetratricopeptide repeat domain"/>
    <property type="match status" value="3"/>
</dbReference>
<gene>
    <name evidence="12" type="ORF">LAMI_0D11342G</name>
</gene>
<comment type="similarity">
    <text evidence="2">Belongs to the crooked-neck family.</text>
</comment>
<dbReference type="SUPFAM" id="SSF48452">
    <property type="entry name" value="TPR-like"/>
    <property type="match status" value="3"/>
</dbReference>
<dbReference type="EMBL" id="LT598463">
    <property type="protein sequence ID" value="SCU88794.1"/>
    <property type="molecule type" value="Genomic_DNA"/>
</dbReference>
<dbReference type="InterPro" id="IPR011990">
    <property type="entry name" value="TPR-like_helical_dom_sf"/>
</dbReference>
<evidence type="ECO:0000256" key="6">
    <source>
        <dbReference type="ARBA" id="ARBA00023187"/>
    </source>
</evidence>
<keyword evidence="7" id="KW-0539">Nucleus</keyword>
<dbReference type="Proteomes" id="UP000191024">
    <property type="component" value="Chromosome D"/>
</dbReference>
<dbReference type="InterPro" id="IPR055430">
    <property type="entry name" value="HAT_Syf1_CNRKL1_C"/>
</dbReference>
<dbReference type="InterPro" id="IPR003107">
    <property type="entry name" value="HAT"/>
</dbReference>
<evidence type="ECO:0000259" key="9">
    <source>
        <dbReference type="Pfam" id="PF23220"/>
    </source>
</evidence>
<keyword evidence="5" id="KW-0677">Repeat</keyword>
<dbReference type="PANTHER" id="PTHR11246">
    <property type="entry name" value="PRE-MRNA SPLICING FACTOR"/>
    <property type="match status" value="1"/>
</dbReference>
<evidence type="ECO:0000256" key="3">
    <source>
        <dbReference type="ARBA" id="ARBA00022664"/>
    </source>
</evidence>
<accession>A0A1G4JF90</accession>
<dbReference type="GO" id="GO:0000349">
    <property type="term" value="P:generation of catalytic spliceosome for first transesterification step"/>
    <property type="evidence" value="ECO:0007669"/>
    <property type="project" value="TreeGrafter"/>
</dbReference>
<dbReference type="STRING" id="1230905.A0A1G4JF90"/>
<dbReference type="Pfam" id="PF23220">
    <property type="entry name" value="HAT_Syf1_M"/>
    <property type="match status" value="1"/>
</dbReference>
<evidence type="ECO:0000256" key="8">
    <source>
        <dbReference type="ARBA" id="ARBA00039472"/>
    </source>
</evidence>
<evidence type="ECO:0000313" key="12">
    <source>
        <dbReference type="EMBL" id="SCU88794.1"/>
    </source>
</evidence>
<evidence type="ECO:0000259" key="10">
    <source>
        <dbReference type="Pfam" id="PF23231"/>
    </source>
</evidence>
<keyword evidence="13" id="KW-1185">Reference proteome</keyword>
<evidence type="ECO:0000313" key="13">
    <source>
        <dbReference type="Proteomes" id="UP000191024"/>
    </source>
</evidence>
<dbReference type="Pfam" id="PF23231">
    <property type="entry name" value="HAT_Syf1_CNRKL1_C"/>
    <property type="match status" value="1"/>
</dbReference>
<dbReference type="SMART" id="SM00386">
    <property type="entry name" value="HAT"/>
    <property type="match status" value="10"/>
</dbReference>
<dbReference type="OrthoDB" id="10067343at2759"/>